<proteinExistence type="predicted"/>
<feature type="region of interest" description="Disordered" evidence="1">
    <location>
        <begin position="77"/>
        <end position="176"/>
    </location>
</feature>
<evidence type="ECO:0000256" key="1">
    <source>
        <dbReference type="SAM" id="MobiDB-lite"/>
    </source>
</evidence>
<sequence>MFTGSLPFNARLRIAVLDFLEDAALAESVLELFLKTLGVESTEHIEKYFEPRKEFEALKLRHVQQANELKTFLLKRLRGGSQKAKPQQKAPPVQEANMQSWKRTAPPSAREENPPSGASRGLMANWMVQGASKKLKPDKPDKPNKPDKSNKPLIRDSSQTSQEALGRRWKGQSEIG</sequence>
<feature type="compositionally biased region" description="Basic and acidic residues" evidence="1">
    <location>
        <begin position="135"/>
        <end position="154"/>
    </location>
</feature>
<gene>
    <name evidence="2" type="ORF">Cvel_21427</name>
</gene>
<evidence type="ECO:0000313" key="2">
    <source>
        <dbReference type="EMBL" id="CEM27500.1"/>
    </source>
</evidence>
<organism evidence="2">
    <name type="scientific">Chromera velia CCMP2878</name>
    <dbReference type="NCBI Taxonomy" id="1169474"/>
    <lineage>
        <taxon>Eukaryota</taxon>
        <taxon>Sar</taxon>
        <taxon>Alveolata</taxon>
        <taxon>Colpodellida</taxon>
        <taxon>Chromeraceae</taxon>
        <taxon>Chromera</taxon>
    </lineage>
</organism>
<name>A0A0G4GDU9_9ALVE</name>
<accession>A0A0G4GDU9</accession>
<dbReference type="VEuPathDB" id="CryptoDB:Cvel_21427"/>
<dbReference type="EMBL" id="CDMZ01001113">
    <property type="protein sequence ID" value="CEM27500.1"/>
    <property type="molecule type" value="Genomic_DNA"/>
</dbReference>
<protein>
    <submittedName>
        <fullName evidence="2">Uncharacterized protein</fullName>
    </submittedName>
</protein>
<dbReference type="AlphaFoldDB" id="A0A0G4GDU9"/>
<reference evidence="2" key="1">
    <citation type="submission" date="2014-11" db="EMBL/GenBank/DDBJ databases">
        <authorList>
            <person name="Otto D Thomas"/>
            <person name="Naeem Raeece"/>
        </authorList>
    </citation>
    <scope>NUCLEOTIDE SEQUENCE</scope>
</reference>